<evidence type="ECO:0000313" key="2">
    <source>
        <dbReference type="Proteomes" id="UP001145114"/>
    </source>
</evidence>
<accession>A0ACC1H6W6</accession>
<reference evidence="1" key="1">
    <citation type="submission" date="2022-06" db="EMBL/GenBank/DDBJ databases">
        <title>Phylogenomic reconstructions and comparative analyses of Kickxellomycotina fungi.</title>
        <authorList>
            <person name="Reynolds N.K."/>
            <person name="Stajich J.E."/>
            <person name="Barry K."/>
            <person name="Grigoriev I.V."/>
            <person name="Crous P."/>
            <person name="Smith M.E."/>
        </authorList>
    </citation>
    <scope>NUCLEOTIDE SEQUENCE</scope>
    <source>
        <strain evidence="1">RSA 2271</strain>
    </source>
</reference>
<feature type="non-terminal residue" evidence="1">
    <location>
        <position position="100"/>
    </location>
</feature>
<dbReference type="EMBL" id="JAMZIH010009019">
    <property type="protein sequence ID" value="KAJ1670900.1"/>
    <property type="molecule type" value="Genomic_DNA"/>
</dbReference>
<comment type="caution">
    <text evidence="1">The sequence shown here is derived from an EMBL/GenBank/DDBJ whole genome shotgun (WGS) entry which is preliminary data.</text>
</comment>
<proteinExistence type="predicted"/>
<keyword evidence="2" id="KW-1185">Reference proteome</keyword>
<gene>
    <name evidence="1" type="primary">ECM15</name>
    <name evidence="1" type="ORF">EV182_007937</name>
</gene>
<name>A0ACC1H6W6_9FUNG</name>
<evidence type="ECO:0000313" key="1">
    <source>
        <dbReference type="EMBL" id="KAJ1670900.1"/>
    </source>
</evidence>
<dbReference type="Proteomes" id="UP001145114">
    <property type="component" value="Unassembled WGS sequence"/>
</dbReference>
<organism evidence="1 2">
    <name type="scientific">Spiromyces aspiralis</name>
    <dbReference type="NCBI Taxonomy" id="68401"/>
    <lineage>
        <taxon>Eukaryota</taxon>
        <taxon>Fungi</taxon>
        <taxon>Fungi incertae sedis</taxon>
        <taxon>Zoopagomycota</taxon>
        <taxon>Kickxellomycotina</taxon>
        <taxon>Kickxellomycetes</taxon>
        <taxon>Kickxellales</taxon>
        <taxon>Kickxellaceae</taxon>
        <taxon>Spiromyces</taxon>
    </lineage>
</organism>
<protein>
    <submittedName>
        <fullName evidence="1">UPF0045 protein M15</fullName>
    </submittedName>
</protein>
<sequence>MYVAAEIQMVPVGTESSLTKYIAKCKEVFDRWGIKYEMHAMGTNFVAKYEDVMKIGQECIQAVLDSGAPRVVVNFKISARRDKDICEEGDGAEKVKHYGK</sequence>